<dbReference type="InterPro" id="IPR005805">
    <property type="entry name" value="Rieske_Fe-S_prot_C"/>
</dbReference>
<evidence type="ECO:0000256" key="14">
    <source>
        <dbReference type="ARBA" id="ARBA00022989"/>
    </source>
</evidence>
<proteinExistence type="inferred from homology"/>
<keyword evidence="7" id="KW-0813">Transport</keyword>
<dbReference type="GO" id="GO:0046872">
    <property type="term" value="F:metal ion binding"/>
    <property type="evidence" value="ECO:0007669"/>
    <property type="project" value="UniProtKB-KW"/>
</dbReference>
<dbReference type="Pfam" id="PF00355">
    <property type="entry name" value="Rieske"/>
    <property type="match status" value="1"/>
</dbReference>
<name>A0A382AND0_9ZZZZ</name>
<dbReference type="PRINTS" id="PR00162">
    <property type="entry name" value="RIESKE"/>
</dbReference>
<evidence type="ECO:0000256" key="7">
    <source>
        <dbReference type="ARBA" id="ARBA00022448"/>
    </source>
</evidence>
<dbReference type="AlphaFoldDB" id="A0A382AND0"/>
<dbReference type="FunFam" id="2.102.10.10:FF:000001">
    <property type="entry name" value="Cytochrome b-c1 complex subunit Rieske, mitochondrial"/>
    <property type="match status" value="1"/>
</dbReference>
<evidence type="ECO:0000256" key="21">
    <source>
        <dbReference type="ARBA" id="ARBA00034078"/>
    </source>
</evidence>
<evidence type="ECO:0000256" key="11">
    <source>
        <dbReference type="ARBA" id="ARBA00022723"/>
    </source>
</evidence>
<evidence type="ECO:0000259" key="23">
    <source>
        <dbReference type="PROSITE" id="PS51296"/>
    </source>
</evidence>
<dbReference type="GO" id="GO:0008121">
    <property type="term" value="F:quinol-cytochrome-c reductase activity"/>
    <property type="evidence" value="ECO:0007669"/>
    <property type="project" value="UniProtKB-EC"/>
</dbReference>
<evidence type="ECO:0000256" key="15">
    <source>
        <dbReference type="ARBA" id="ARBA00023004"/>
    </source>
</evidence>
<keyword evidence="8" id="KW-1003">Cell membrane</keyword>
<dbReference type="InterPro" id="IPR014349">
    <property type="entry name" value="Rieske_Fe-S_prot"/>
</dbReference>
<dbReference type="GO" id="GO:0005886">
    <property type="term" value="C:plasma membrane"/>
    <property type="evidence" value="ECO:0007669"/>
    <property type="project" value="UniProtKB-SubCell"/>
</dbReference>
<evidence type="ECO:0000256" key="8">
    <source>
        <dbReference type="ARBA" id="ARBA00022475"/>
    </source>
</evidence>
<evidence type="ECO:0000256" key="3">
    <source>
        <dbReference type="ARBA" id="ARBA00010651"/>
    </source>
</evidence>
<keyword evidence="15" id="KW-0408">Iron</keyword>
<gene>
    <name evidence="24" type="ORF">METZ01_LOCUS155738</name>
</gene>
<dbReference type="GO" id="GO:0051537">
    <property type="term" value="F:2 iron, 2 sulfur cluster binding"/>
    <property type="evidence" value="ECO:0007669"/>
    <property type="project" value="UniProtKB-KW"/>
</dbReference>
<evidence type="ECO:0000256" key="4">
    <source>
        <dbReference type="ARBA" id="ARBA00011649"/>
    </source>
</evidence>
<evidence type="ECO:0000256" key="10">
    <source>
        <dbReference type="ARBA" id="ARBA00022714"/>
    </source>
</evidence>
<evidence type="ECO:0000256" key="20">
    <source>
        <dbReference type="ARBA" id="ARBA00032409"/>
    </source>
</evidence>
<keyword evidence="12" id="KW-1278">Translocase</keyword>
<keyword evidence="11" id="KW-0479">Metal-binding</keyword>
<keyword evidence="13" id="KW-0249">Electron transport</keyword>
<dbReference type="SUPFAM" id="SSF50022">
    <property type="entry name" value="ISP domain"/>
    <property type="match status" value="1"/>
</dbReference>
<evidence type="ECO:0000256" key="9">
    <source>
        <dbReference type="ARBA" id="ARBA00022692"/>
    </source>
</evidence>
<keyword evidence="14 22" id="KW-1133">Transmembrane helix</keyword>
<evidence type="ECO:0000256" key="17">
    <source>
        <dbReference type="ARBA" id="ARBA00023136"/>
    </source>
</evidence>
<sequence length="218" mass="24663">MIINNMTITAYSFLLIITLAIFLFCYFVATRVWIKVDEQNRKISPETKKESRRDFLHLTTISIGGIGTAVFMWPFLKSMNPAEDTLALGSTEVDLTNINVGQAKTVKWRGKPVFIRRRTSEEILEANDVDLKSLRHPENDKNRVQKEEWLVLLGVCTHLGCVPLGQKMSDSKGEYNGWFCPCHGSHYDSSGRIRKGPAPENLAVPPYTFINDTTIKIG</sequence>
<feature type="transmembrane region" description="Helical" evidence="22">
    <location>
        <begin position="55"/>
        <end position="76"/>
    </location>
</feature>
<keyword evidence="17 22" id="KW-0472">Membrane</keyword>
<dbReference type="NCBIfam" id="TIGR01416">
    <property type="entry name" value="Rieske_proteo"/>
    <property type="match status" value="1"/>
</dbReference>
<keyword evidence="16" id="KW-0411">Iron-sulfur</keyword>
<evidence type="ECO:0000256" key="6">
    <source>
        <dbReference type="ARBA" id="ARBA00019816"/>
    </source>
</evidence>
<evidence type="ECO:0000256" key="1">
    <source>
        <dbReference type="ARBA" id="ARBA00002444"/>
    </source>
</evidence>
<dbReference type="EMBL" id="UINC01026084">
    <property type="protein sequence ID" value="SVB02884.1"/>
    <property type="molecule type" value="Genomic_DNA"/>
</dbReference>
<evidence type="ECO:0000256" key="2">
    <source>
        <dbReference type="ARBA" id="ARBA00004162"/>
    </source>
</evidence>
<dbReference type="Gene3D" id="2.102.10.10">
    <property type="entry name" value="Rieske [2Fe-2S] iron-sulphur domain"/>
    <property type="match status" value="1"/>
</dbReference>
<dbReference type="CDD" id="cd03470">
    <property type="entry name" value="Rieske_cytochrome_bc1"/>
    <property type="match status" value="1"/>
</dbReference>
<dbReference type="InterPro" id="IPR017941">
    <property type="entry name" value="Rieske_2Fe-2S"/>
</dbReference>
<evidence type="ECO:0000256" key="18">
    <source>
        <dbReference type="ARBA" id="ARBA00023157"/>
    </source>
</evidence>
<evidence type="ECO:0000256" key="16">
    <source>
        <dbReference type="ARBA" id="ARBA00023014"/>
    </source>
</evidence>
<protein>
    <recommendedName>
        <fullName evidence="6">Ubiquinol-cytochrome c reductase iron-sulfur subunit</fullName>
        <ecNumber evidence="5">7.1.1.8</ecNumber>
    </recommendedName>
    <alternativeName>
        <fullName evidence="20">Rieske iron-sulfur protein</fullName>
    </alternativeName>
</protein>
<feature type="domain" description="Rieske" evidence="23">
    <location>
        <begin position="143"/>
        <end position="216"/>
    </location>
</feature>
<evidence type="ECO:0000256" key="12">
    <source>
        <dbReference type="ARBA" id="ARBA00022967"/>
    </source>
</evidence>
<dbReference type="Gene3D" id="1.20.5.510">
    <property type="entry name" value="Single helix bin"/>
    <property type="match status" value="1"/>
</dbReference>
<reference evidence="24" key="1">
    <citation type="submission" date="2018-05" db="EMBL/GenBank/DDBJ databases">
        <authorList>
            <person name="Lanie J.A."/>
            <person name="Ng W.-L."/>
            <person name="Kazmierczak K.M."/>
            <person name="Andrzejewski T.M."/>
            <person name="Davidsen T.M."/>
            <person name="Wayne K.J."/>
            <person name="Tettelin H."/>
            <person name="Glass J.I."/>
            <person name="Rusch D."/>
            <person name="Podicherti R."/>
            <person name="Tsui H.-C.T."/>
            <person name="Winkler M.E."/>
        </authorList>
    </citation>
    <scope>NUCLEOTIDE SEQUENCE</scope>
</reference>
<comment type="subunit">
    <text evidence="4">The main subunits of complex b-c1 are: cytochrome b, cytochrome c1 and the Rieske protein.</text>
</comment>
<evidence type="ECO:0000256" key="13">
    <source>
        <dbReference type="ARBA" id="ARBA00022982"/>
    </source>
</evidence>
<organism evidence="24">
    <name type="scientific">marine metagenome</name>
    <dbReference type="NCBI Taxonomy" id="408172"/>
    <lineage>
        <taxon>unclassified sequences</taxon>
        <taxon>metagenomes</taxon>
        <taxon>ecological metagenomes</taxon>
    </lineage>
</organism>
<dbReference type="Pfam" id="PF10399">
    <property type="entry name" value="UCR_Fe-S_N"/>
    <property type="match status" value="1"/>
</dbReference>
<comment type="function">
    <text evidence="1">Component of the ubiquinol-cytochrome c reductase complex (complex III or cytochrome b-c1 complex), which is a respiratory chain that generates an electrochemical potential coupled to ATP synthesis.</text>
</comment>
<dbReference type="PROSITE" id="PS51296">
    <property type="entry name" value="RIESKE"/>
    <property type="match status" value="1"/>
</dbReference>
<evidence type="ECO:0000256" key="22">
    <source>
        <dbReference type="SAM" id="Phobius"/>
    </source>
</evidence>
<dbReference type="PANTHER" id="PTHR10134">
    <property type="entry name" value="CYTOCHROME B-C1 COMPLEX SUBUNIT RIESKE, MITOCHONDRIAL"/>
    <property type="match status" value="1"/>
</dbReference>
<evidence type="ECO:0000256" key="19">
    <source>
        <dbReference type="ARBA" id="ARBA00029351"/>
    </source>
</evidence>
<keyword evidence="18" id="KW-1015">Disulfide bond</keyword>
<accession>A0A382AND0</accession>
<dbReference type="EC" id="7.1.1.8" evidence="5"/>
<evidence type="ECO:0000313" key="24">
    <source>
        <dbReference type="EMBL" id="SVB02884.1"/>
    </source>
</evidence>
<comment type="similarity">
    <text evidence="3">Belongs to the Rieske iron-sulfur protein family.</text>
</comment>
<dbReference type="InterPro" id="IPR006317">
    <property type="entry name" value="Ubiquinol_cyt_c_Rdtase_Fe-S-su"/>
</dbReference>
<feature type="transmembrane region" description="Helical" evidence="22">
    <location>
        <begin position="12"/>
        <end position="34"/>
    </location>
</feature>
<keyword evidence="9 22" id="KW-0812">Transmembrane</keyword>
<dbReference type="InterPro" id="IPR036922">
    <property type="entry name" value="Rieske_2Fe-2S_sf"/>
</dbReference>
<comment type="subcellular location">
    <subcellularLocation>
        <location evidence="2">Cell membrane</location>
        <topology evidence="2">Single-pass membrane protein</topology>
    </subcellularLocation>
</comment>
<evidence type="ECO:0000256" key="5">
    <source>
        <dbReference type="ARBA" id="ARBA00012951"/>
    </source>
</evidence>
<keyword evidence="10" id="KW-0001">2Fe-2S</keyword>
<dbReference type="InterPro" id="IPR019470">
    <property type="entry name" value="Ubiq_cytC_Rdtase_Fe-S_su_TAT"/>
</dbReference>
<comment type="cofactor">
    <cofactor evidence="21">
        <name>[2Fe-2S] cluster</name>
        <dbReference type="ChEBI" id="CHEBI:190135"/>
    </cofactor>
</comment>
<comment type="catalytic activity">
    <reaction evidence="19">
        <text>a quinol + 2 Fe(III)-[cytochrome c](out) = a quinone + 2 Fe(II)-[cytochrome c](out) + 2 H(+)(out)</text>
        <dbReference type="Rhea" id="RHEA:11484"/>
        <dbReference type="Rhea" id="RHEA-COMP:10350"/>
        <dbReference type="Rhea" id="RHEA-COMP:14399"/>
        <dbReference type="ChEBI" id="CHEBI:15378"/>
        <dbReference type="ChEBI" id="CHEBI:24646"/>
        <dbReference type="ChEBI" id="CHEBI:29033"/>
        <dbReference type="ChEBI" id="CHEBI:29034"/>
        <dbReference type="ChEBI" id="CHEBI:132124"/>
        <dbReference type="EC" id="7.1.1.8"/>
    </reaction>
</comment>